<feature type="region of interest" description="Disordered" evidence="2">
    <location>
        <begin position="285"/>
        <end position="307"/>
    </location>
</feature>
<organism evidence="3 4">
    <name type="scientific">Anaerotignum lactatifermentans DSM 14214</name>
    <dbReference type="NCBI Taxonomy" id="1121323"/>
    <lineage>
        <taxon>Bacteria</taxon>
        <taxon>Bacillati</taxon>
        <taxon>Bacillota</taxon>
        <taxon>Clostridia</taxon>
        <taxon>Lachnospirales</taxon>
        <taxon>Anaerotignaceae</taxon>
        <taxon>Anaerotignum</taxon>
    </lineage>
</organism>
<sequence>MVQYWQELQQQVHRKAALERKQEALCEQRRKLKEELDAATQRWQEEQKDVDKLEGISLAGIFSALSGRKEEQLEKERQEAQEALLQKEAADSAFQKLEEEIRKNRDELFRLQGCEIKYQKALEERAAELEAMGQDTGFLQLQKEIGALEAEDKELQEALDAGRDVHVQVENALRALDSAENWGVVDMMGGGMMTTMMKRDRMNQAKCAMTEIEYLLRKFRAELSDIAGADTVGADKFGTEWSMMDYLFDGFLIDYLVQQEITESLSNMRRLEKEIEHVCESIQQRKEENQKKKEQLRQEWQTHMEQL</sequence>
<proteinExistence type="predicted"/>
<evidence type="ECO:0000313" key="4">
    <source>
        <dbReference type="Proteomes" id="UP000183975"/>
    </source>
</evidence>
<dbReference type="EMBL" id="FRAH01000079">
    <property type="protein sequence ID" value="SHL21025.1"/>
    <property type="molecule type" value="Genomic_DNA"/>
</dbReference>
<feature type="coiled-coil region" evidence="1">
    <location>
        <begin position="15"/>
        <end position="107"/>
    </location>
</feature>
<keyword evidence="1" id="KW-0175">Coiled coil</keyword>
<dbReference type="Proteomes" id="UP000183975">
    <property type="component" value="Unassembled WGS sequence"/>
</dbReference>
<dbReference type="RefSeq" id="WP_072853213.1">
    <property type="nucleotide sequence ID" value="NZ_FRAH01000079.1"/>
</dbReference>
<keyword evidence="4" id="KW-1185">Reference proteome</keyword>
<dbReference type="AlphaFoldDB" id="A0A1M6YSE0"/>
<evidence type="ECO:0000313" key="3">
    <source>
        <dbReference type="EMBL" id="SHL21025.1"/>
    </source>
</evidence>
<accession>A0A1M6YSE0</accession>
<evidence type="ECO:0000256" key="1">
    <source>
        <dbReference type="SAM" id="Coils"/>
    </source>
</evidence>
<dbReference type="OrthoDB" id="3540923at2"/>
<protein>
    <submittedName>
        <fullName evidence="3">Uncharacterized protein</fullName>
    </submittedName>
</protein>
<gene>
    <name evidence="3" type="ORF">SAMN02745138_03068</name>
</gene>
<reference evidence="3 4" key="1">
    <citation type="submission" date="2016-11" db="EMBL/GenBank/DDBJ databases">
        <authorList>
            <person name="Jaros S."/>
            <person name="Januszkiewicz K."/>
            <person name="Wedrychowicz H."/>
        </authorList>
    </citation>
    <scope>NUCLEOTIDE SEQUENCE [LARGE SCALE GENOMIC DNA]</scope>
    <source>
        <strain evidence="3 4">DSM 14214</strain>
    </source>
</reference>
<name>A0A1M6YSE0_9FIRM</name>
<evidence type="ECO:0000256" key="2">
    <source>
        <dbReference type="SAM" id="MobiDB-lite"/>
    </source>
</evidence>